<keyword evidence="7" id="KW-0175">Coiled coil</keyword>
<gene>
    <name evidence="10" type="ORF">GSMUA_179890.1</name>
</gene>
<evidence type="ECO:0000256" key="2">
    <source>
        <dbReference type="ARBA" id="ARBA00007163"/>
    </source>
</evidence>
<dbReference type="InterPro" id="IPR045314">
    <property type="entry name" value="bZIP_plant_GBF1"/>
</dbReference>
<dbReference type="AlphaFoldDB" id="A0A8D7AD90"/>
<dbReference type="GO" id="GO:0003700">
    <property type="term" value="F:DNA-binding transcription factor activity"/>
    <property type="evidence" value="ECO:0007669"/>
    <property type="project" value="InterPro"/>
</dbReference>
<dbReference type="Gene3D" id="1.20.5.170">
    <property type="match status" value="1"/>
</dbReference>
<sequence length="429" mass="45533">MKSNEATTPSRANKGSSPVKLQEPLANPPYPEWAAMQAYFGAGMMPPPYFSTAVAPSHAPHPYMWGPQPLVPPFGSPYAAIYPHGGVYTHPSVPLGSHTHCQGISPSPATSEAVVLATPLSVEMPAKSSKHKDKSLVKKLKGLDGLALSGGNGIIEDRDQADGNSGYNSTEGSSDGSNGDNAEGGTKDQRRQRSEDGPSSDKAKVSERVKPGHTEETGTSSKAAAGVTGTPVITAKPVGTVLSSVPAPGMDIRVSSANKVKGIGTPVPLATGAVVPSRNRATPELWMKACAPSIELKRERRKQSNRESARRSRLRKQAETEELALKVESLSADNTNLRSEISRLKENSDKLRLENSALTDKLKNVQSSHFGKMKSVRIPPLVAENFLSMIENQNSARTAPQEGDTSDQSGGKLHQLLNTSPRRDAVAAS</sequence>
<evidence type="ECO:0000256" key="7">
    <source>
        <dbReference type="SAM" id="Coils"/>
    </source>
</evidence>
<dbReference type="InterPro" id="IPR044827">
    <property type="entry name" value="GBF-like"/>
</dbReference>
<dbReference type="EMBL" id="HG996471">
    <property type="protein sequence ID" value="CAG1848194.1"/>
    <property type="molecule type" value="Genomic_DNA"/>
</dbReference>
<comment type="similarity">
    <text evidence="2">Belongs to the bZIP family.</text>
</comment>
<keyword evidence="6" id="KW-0539">Nucleus</keyword>
<proteinExistence type="inferred from homology"/>
<reference evidence="10" key="1">
    <citation type="submission" date="2021-03" db="EMBL/GenBank/DDBJ databases">
        <authorList>
            <consortium name="Genoscope - CEA"/>
            <person name="William W."/>
        </authorList>
    </citation>
    <scope>NUCLEOTIDE SEQUENCE</scope>
    <source>
        <strain evidence="10">Doubled-haploid Pahang</strain>
    </source>
</reference>
<organism evidence="10">
    <name type="scientific">Musa acuminata subsp. malaccensis</name>
    <name type="common">Wild banana</name>
    <name type="synonym">Musa malaccensis</name>
    <dbReference type="NCBI Taxonomy" id="214687"/>
    <lineage>
        <taxon>Eukaryota</taxon>
        <taxon>Viridiplantae</taxon>
        <taxon>Streptophyta</taxon>
        <taxon>Embryophyta</taxon>
        <taxon>Tracheophyta</taxon>
        <taxon>Spermatophyta</taxon>
        <taxon>Magnoliopsida</taxon>
        <taxon>Liliopsida</taxon>
        <taxon>Zingiberales</taxon>
        <taxon>Musaceae</taxon>
        <taxon>Musa</taxon>
    </lineage>
</organism>
<keyword evidence="4" id="KW-0238">DNA-binding</keyword>
<feature type="compositionally biased region" description="Polar residues" evidence="8">
    <location>
        <begin position="1"/>
        <end position="16"/>
    </location>
</feature>
<evidence type="ECO:0000256" key="5">
    <source>
        <dbReference type="ARBA" id="ARBA00023163"/>
    </source>
</evidence>
<accession>A0A8D7AD90</accession>
<evidence type="ECO:0000256" key="1">
    <source>
        <dbReference type="ARBA" id="ARBA00004123"/>
    </source>
</evidence>
<dbReference type="CDD" id="cd14702">
    <property type="entry name" value="bZIP_plant_GBF1"/>
    <property type="match status" value="1"/>
</dbReference>
<evidence type="ECO:0000313" key="10">
    <source>
        <dbReference type="EMBL" id="CAG1848194.1"/>
    </source>
</evidence>
<evidence type="ECO:0000256" key="3">
    <source>
        <dbReference type="ARBA" id="ARBA00023015"/>
    </source>
</evidence>
<feature type="compositionally biased region" description="Basic and acidic residues" evidence="8">
    <location>
        <begin position="185"/>
        <end position="216"/>
    </location>
</feature>
<dbReference type="Pfam" id="PF00170">
    <property type="entry name" value="bZIP_1"/>
    <property type="match status" value="1"/>
</dbReference>
<feature type="coiled-coil region" evidence="7">
    <location>
        <begin position="327"/>
        <end position="361"/>
    </location>
</feature>
<dbReference type="PANTHER" id="PTHR45967:SF38">
    <property type="entry name" value="G-BOX-BINDING FACTOR 2"/>
    <property type="match status" value="1"/>
</dbReference>
<keyword evidence="3" id="KW-0805">Transcription regulation</keyword>
<dbReference type="SMART" id="SM00338">
    <property type="entry name" value="BRLZ"/>
    <property type="match status" value="1"/>
</dbReference>
<dbReference type="GO" id="GO:0000976">
    <property type="term" value="F:transcription cis-regulatory region binding"/>
    <property type="evidence" value="ECO:0007669"/>
    <property type="project" value="UniProtKB-ARBA"/>
</dbReference>
<evidence type="ECO:0000256" key="4">
    <source>
        <dbReference type="ARBA" id="ARBA00023125"/>
    </source>
</evidence>
<dbReference type="PROSITE" id="PS00036">
    <property type="entry name" value="BZIP_BASIC"/>
    <property type="match status" value="1"/>
</dbReference>
<evidence type="ECO:0000259" key="9">
    <source>
        <dbReference type="PROSITE" id="PS50217"/>
    </source>
</evidence>
<feature type="compositionally biased region" description="Polar residues" evidence="8">
    <location>
        <begin position="162"/>
        <end position="180"/>
    </location>
</feature>
<dbReference type="PANTHER" id="PTHR45967">
    <property type="entry name" value="G-BOX-BINDING FACTOR 3-RELATED"/>
    <property type="match status" value="1"/>
</dbReference>
<keyword evidence="5" id="KW-0804">Transcription</keyword>
<feature type="region of interest" description="Disordered" evidence="8">
    <location>
        <begin position="297"/>
        <end position="319"/>
    </location>
</feature>
<dbReference type="PROSITE" id="PS50217">
    <property type="entry name" value="BZIP"/>
    <property type="match status" value="1"/>
</dbReference>
<dbReference type="InterPro" id="IPR012900">
    <property type="entry name" value="MFMR"/>
</dbReference>
<dbReference type="GO" id="GO:0005634">
    <property type="term" value="C:nucleus"/>
    <property type="evidence" value="ECO:0007669"/>
    <property type="project" value="UniProtKB-SubCell"/>
</dbReference>
<evidence type="ECO:0000256" key="8">
    <source>
        <dbReference type="SAM" id="MobiDB-lite"/>
    </source>
</evidence>
<feature type="region of interest" description="Disordered" evidence="8">
    <location>
        <begin position="392"/>
        <end position="429"/>
    </location>
</feature>
<evidence type="ECO:0000256" key="6">
    <source>
        <dbReference type="ARBA" id="ARBA00023242"/>
    </source>
</evidence>
<feature type="domain" description="BZIP" evidence="9">
    <location>
        <begin position="295"/>
        <end position="358"/>
    </location>
</feature>
<dbReference type="InterPro" id="IPR004827">
    <property type="entry name" value="bZIP"/>
</dbReference>
<dbReference type="SUPFAM" id="SSF57959">
    <property type="entry name" value="Leucine zipper domain"/>
    <property type="match status" value="1"/>
</dbReference>
<name>A0A8D7AD90_MUSAM</name>
<feature type="region of interest" description="Disordered" evidence="8">
    <location>
        <begin position="1"/>
        <end position="28"/>
    </location>
</feature>
<protein>
    <submittedName>
        <fullName evidence="10">(wild Malaysian banana) hypothetical protein</fullName>
    </submittedName>
</protein>
<dbReference type="Pfam" id="PF07777">
    <property type="entry name" value="MFMR"/>
    <property type="match status" value="1"/>
</dbReference>
<comment type="subcellular location">
    <subcellularLocation>
        <location evidence="1">Nucleus</location>
    </subcellularLocation>
</comment>
<feature type="region of interest" description="Disordered" evidence="8">
    <location>
        <begin position="149"/>
        <end position="225"/>
    </location>
</feature>
<dbReference type="InterPro" id="IPR046347">
    <property type="entry name" value="bZIP_sf"/>
</dbReference>